<organism evidence="2 3">
    <name type="scientific">Sordaria brevicollis</name>
    <dbReference type="NCBI Taxonomy" id="83679"/>
    <lineage>
        <taxon>Eukaryota</taxon>
        <taxon>Fungi</taxon>
        <taxon>Dikarya</taxon>
        <taxon>Ascomycota</taxon>
        <taxon>Pezizomycotina</taxon>
        <taxon>Sordariomycetes</taxon>
        <taxon>Sordariomycetidae</taxon>
        <taxon>Sordariales</taxon>
        <taxon>Sordariaceae</taxon>
        <taxon>Sordaria</taxon>
    </lineage>
</organism>
<feature type="signal peptide" evidence="1">
    <location>
        <begin position="1"/>
        <end position="15"/>
    </location>
</feature>
<keyword evidence="3" id="KW-1185">Reference proteome</keyword>
<protein>
    <submittedName>
        <fullName evidence="2">Uncharacterized protein</fullName>
    </submittedName>
</protein>
<name>A0AAE0UCT1_SORBR</name>
<reference evidence="2" key="2">
    <citation type="submission" date="2023-07" db="EMBL/GenBank/DDBJ databases">
        <authorList>
            <consortium name="Lawrence Berkeley National Laboratory"/>
            <person name="Haridas S."/>
            <person name="Hensen N."/>
            <person name="Bonometti L."/>
            <person name="Westerberg I."/>
            <person name="Brannstrom I.O."/>
            <person name="Guillou S."/>
            <person name="Cros-Aarteil S."/>
            <person name="Calhoun S."/>
            <person name="Kuo A."/>
            <person name="Mondo S."/>
            <person name="Pangilinan J."/>
            <person name="Riley R."/>
            <person name="LaButti K."/>
            <person name="Andreopoulos B."/>
            <person name="Lipzen A."/>
            <person name="Chen C."/>
            <person name="Yanf M."/>
            <person name="Daum C."/>
            <person name="Ng V."/>
            <person name="Clum A."/>
            <person name="Steindorff A."/>
            <person name="Ohm R."/>
            <person name="Martin F."/>
            <person name="Silar P."/>
            <person name="Natvig D."/>
            <person name="Lalanne C."/>
            <person name="Gautier V."/>
            <person name="Ament-velasquez S.L."/>
            <person name="Kruys A."/>
            <person name="Hutchinson M.I."/>
            <person name="Powell A.J."/>
            <person name="Barry K."/>
            <person name="Miller A.N."/>
            <person name="Grigoriev I.V."/>
            <person name="Debuchy R."/>
            <person name="Gladieux P."/>
            <person name="Thoren M.H."/>
            <person name="Johannesson H."/>
        </authorList>
    </citation>
    <scope>NUCLEOTIDE SEQUENCE</scope>
    <source>
        <strain evidence="2">FGSC 1904</strain>
    </source>
</reference>
<comment type="caution">
    <text evidence="2">The sequence shown here is derived from an EMBL/GenBank/DDBJ whole genome shotgun (WGS) entry which is preliminary data.</text>
</comment>
<keyword evidence="1" id="KW-0732">Signal</keyword>
<reference evidence="2" key="1">
    <citation type="journal article" date="2023" name="Mol. Phylogenet. Evol.">
        <title>Genome-scale phylogeny and comparative genomics of the fungal order Sordariales.</title>
        <authorList>
            <person name="Hensen N."/>
            <person name="Bonometti L."/>
            <person name="Westerberg I."/>
            <person name="Brannstrom I.O."/>
            <person name="Guillou S."/>
            <person name="Cros-Aarteil S."/>
            <person name="Calhoun S."/>
            <person name="Haridas S."/>
            <person name="Kuo A."/>
            <person name="Mondo S."/>
            <person name="Pangilinan J."/>
            <person name="Riley R."/>
            <person name="LaButti K."/>
            <person name="Andreopoulos B."/>
            <person name="Lipzen A."/>
            <person name="Chen C."/>
            <person name="Yan M."/>
            <person name="Daum C."/>
            <person name="Ng V."/>
            <person name="Clum A."/>
            <person name="Steindorff A."/>
            <person name="Ohm R.A."/>
            <person name="Martin F."/>
            <person name="Silar P."/>
            <person name="Natvig D.O."/>
            <person name="Lalanne C."/>
            <person name="Gautier V."/>
            <person name="Ament-Velasquez S.L."/>
            <person name="Kruys A."/>
            <person name="Hutchinson M.I."/>
            <person name="Powell A.J."/>
            <person name="Barry K."/>
            <person name="Miller A.N."/>
            <person name="Grigoriev I.V."/>
            <person name="Debuchy R."/>
            <person name="Gladieux P."/>
            <person name="Hiltunen Thoren M."/>
            <person name="Johannesson H."/>
        </authorList>
    </citation>
    <scope>NUCLEOTIDE SEQUENCE</scope>
    <source>
        <strain evidence="2">FGSC 1904</strain>
    </source>
</reference>
<accession>A0AAE0UCT1</accession>
<sequence length="109" mass="11950">MNSLLLLALPVLSSCANIPKPSTAYGRWNLSVVGGFAVSGYRWQDMLAEFSYSNPTETTLTSITECSWFYDPRVFGYTTPPGTCNSTLFRYDWPNEGAGVTGMCLTIGN</sequence>
<dbReference type="AlphaFoldDB" id="A0AAE0UCT1"/>
<dbReference type="Proteomes" id="UP001281003">
    <property type="component" value="Unassembled WGS sequence"/>
</dbReference>
<feature type="chain" id="PRO_5042224701" evidence="1">
    <location>
        <begin position="16"/>
        <end position="109"/>
    </location>
</feature>
<dbReference type="EMBL" id="JAUTDP010000005">
    <property type="protein sequence ID" value="KAK3399368.1"/>
    <property type="molecule type" value="Genomic_DNA"/>
</dbReference>
<evidence type="ECO:0000313" key="3">
    <source>
        <dbReference type="Proteomes" id="UP001281003"/>
    </source>
</evidence>
<gene>
    <name evidence="2" type="ORF">B0T20DRAFT_409951</name>
</gene>
<evidence type="ECO:0000313" key="2">
    <source>
        <dbReference type="EMBL" id="KAK3399368.1"/>
    </source>
</evidence>
<evidence type="ECO:0000256" key="1">
    <source>
        <dbReference type="SAM" id="SignalP"/>
    </source>
</evidence>
<proteinExistence type="predicted"/>